<comment type="subcellular location">
    <subcellularLocation>
        <location evidence="1">Cell projection</location>
        <location evidence="1">Cilium</location>
    </subcellularLocation>
    <subcellularLocation>
        <location evidence="2">Cytoplasm</location>
        <location evidence="2">Cytoskeleton</location>
    </subcellularLocation>
</comment>
<evidence type="ECO:0000256" key="3">
    <source>
        <dbReference type="ARBA" id="ARBA00022490"/>
    </source>
</evidence>
<dbReference type="GO" id="GO:0007052">
    <property type="term" value="P:mitotic spindle organization"/>
    <property type="evidence" value="ECO:0007669"/>
    <property type="project" value="TreeGrafter"/>
</dbReference>
<feature type="compositionally biased region" description="Low complexity" evidence="7">
    <location>
        <begin position="541"/>
        <end position="550"/>
    </location>
</feature>
<evidence type="ECO:0000256" key="6">
    <source>
        <dbReference type="ARBA" id="ARBA00023273"/>
    </source>
</evidence>
<evidence type="ECO:0000313" key="9">
    <source>
        <dbReference type="EMBL" id="KAJ8609562.1"/>
    </source>
</evidence>
<sequence length="689" mass="77945">MIPLLPGFRSSCATARTINQSLRIKHGYMLVQPGVQRPVTAPSQLAASSLASVRATSPIRDAGDYHDLKGRYSISSQQRDRSSSSKELPFNDEASLPSFIKYDRKVLCFKAYYEENVHGSTIERQRVRKCLIYYYLEDDTIQMTEPTEGNSGIPQGQFIRRHRLPKPEYQLGDEAKAEDDFYAARDLYIGAEIEVYKKRIKVYDCDAFTQHYISQFAERRECVGDDDDEASRVSALSTMTTTAALPCPEGEYNKIQRIRMQRETGADQRIKRNRRMHPMKSFMEAQLGKPQSVADLGSFLAHDRQVLRFECVWDDSSRLYGDVLKFKLHYYLSDDTIEILNEKTNGRDLVPKLLNRRKLPLPSAQELMQATGPLGVIDESTAQSYHWKDLELGKQIEVFNRQLLLVDADPFTFRYYAKEHRPLGKPIKLDDGGFPLELVQTSIPPYNGFGSEEDSLRTVYSIRPKKPTRDNSKPENFGNVMRFSIRMANARKEDEARVFILQFYLIDDTLSIRETVLRNSGHGGGGFLRRGRIRKPPHLQPTTSAAVPTASTGIWGPPPVVAYYEASDLYVGAVLEFLGHNFIIYDADEHSLRYMESKGAPMFPHSDLASIHAAAKQDPSNRGRLNLAMTDATFENAQQLKDIMEEAGLSLPHQASITLARAARERESHPREKGSFSGTTVATLLIGCC</sequence>
<keyword evidence="10" id="KW-1185">Reference proteome</keyword>
<dbReference type="AlphaFoldDB" id="A0AAD7XNL2"/>
<proteinExistence type="predicted"/>
<keyword evidence="6" id="KW-0966">Cell projection</keyword>
<dbReference type="EMBL" id="JAQMWT010000138">
    <property type="protein sequence ID" value="KAJ8609562.1"/>
    <property type="molecule type" value="Genomic_DNA"/>
</dbReference>
<dbReference type="InterPro" id="IPR006602">
    <property type="entry name" value="DM10_dom"/>
</dbReference>
<dbReference type="PANTHER" id="PTHR12086">
    <property type="entry name" value="EF-HAND DOMAIN C-TERMINAL CONTAINING PROTEIN"/>
    <property type="match status" value="1"/>
</dbReference>
<feature type="domain" description="DM10" evidence="8">
    <location>
        <begin position="477"/>
        <end position="599"/>
    </location>
</feature>
<dbReference type="GO" id="GO:0005930">
    <property type="term" value="C:axoneme"/>
    <property type="evidence" value="ECO:0007669"/>
    <property type="project" value="TreeGrafter"/>
</dbReference>
<accession>A0AAD7XNL2</accession>
<dbReference type="SMART" id="SM00676">
    <property type="entry name" value="DM10"/>
    <property type="match status" value="3"/>
</dbReference>
<keyword evidence="3" id="KW-0963">Cytoplasm</keyword>
<comment type="caution">
    <text evidence="9">The sequence shown here is derived from an EMBL/GenBank/DDBJ whole genome shotgun (WGS) entry which is preliminary data.</text>
</comment>
<evidence type="ECO:0000256" key="1">
    <source>
        <dbReference type="ARBA" id="ARBA00004138"/>
    </source>
</evidence>
<dbReference type="Pfam" id="PF06565">
    <property type="entry name" value="DM10_dom"/>
    <property type="match status" value="3"/>
</dbReference>
<protein>
    <recommendedName>
        <fullName evidence="8">DM10 domain-containing protein</fullName>
    </recommendedName>
</protein>
<keyword evidence="4" id="KW-0677">Repeat</keyword>
<feature type="domain" description="DM10" evidence="8">
    <location>
        <begin position="303"/>
        <end position="420"/>
    </location>
</feature>
<dbReference type="PROSITE" id="PS51336">
    <property type="entry name" value="DM10"/>
    <property type="match status" value="3"/>
</dbReference>
<dbReference type="GO" id="GO:0043014">
    <property type="term" value="F:alpha-tubulin binding"/>
    <property type="evidence" value="ECO:0007669"/>
    <property type="project" value="TreeGrafter"/>
</dbReference>
<dbReference type="Gene3D" id="2.30.29.170">
    <property type="match status" value="3"/>
</dbReference>
<dbReference type="GO" id="GO:0000281">
    <property type="term" value="P:mitotic cytokinesis"/>
    <property type="evidence" value="ECO:0007669"/>
    <property type="project" value="TreeGrafter"/>
</dbReference>
<evidence type="ECO:0000313" key="10">
    <source>
        <dbReference type="Proteomes" id="UP001230188"/>
    </source>
</evidence>
<dbReference type="GO" id="GO:0072686">
    <property type="term" value="C:mitotic spindle"/>
    <property type="evidence" value="ECO:0007669"/>
    <property type="project" value="TreeGrafter"/>
</dbReference>
<dbReference type="PANTHER" id="PTHR12086:SF9">
    <property type="entry name" value="EF-HAND DOMAIN-CONTAINING PROTEIN 1"/>
    <property type="match status" value="1"/>
</dbReference>
<dbReference type="InterPro" id="IPR040193">
    <property type="entry name" value="EFHC1/EFHC2/EFHB"/>
</dbReference>
<feature type="domain" description="DM10" evidence="8">
    <location>
        <begin position="103"/>
        <end position="217"/>
    </location>
</feature>
<evidence type="ECO:0000259" key="8">
    <source>
        <dbReference type="PROSITE" id="PS51336"/>
    </source>
</evidence>
<dbReference type="FunFam" id="2.30.29.170:FF:000004">
    <property type="entry name" value="EF-hand domain containing 2"/>
    <property type="match status" value="1"/>
</dbReference>
<keyword evidence="5" id="KW-0206">Cytoskeleton</keyword>
<dbReference type="GO" id="GO:0060285">
    <property type="term" value="P:cilium-dependent cell motility"/>
    <property type="evidence" value="ECO:0007669"/>
    <property type="project" value="TreeGrafter"/>
</dbReference>
<reference evidence="9" key="1">
    <citation type="submission" date="2023-01" db="EMBL/GenBank/DDBJ databases">
        <title>Metagenome sequencing of chrysophaentin producing Chrysophaeum taylorii.</title>
        <authorList>
            <person name="Davison J."/>
            <person name="Bewley C."/>
        </authorList>
    </citation>
    <scope>NUCLEOTIDE SEQUENCE</scope>
    <source>
        <strain evidence="9">NIES-1699</strain>
    </source>
</reference>
<dbReference type="Proteomes" id="UP001230188">
    <property type="component" value="Unassembled WGS sequence"/>
</dbReference>
<name>A0AAD7XNL2_9STRA</name>
<feature type="region of interest" description="Disordered" evidence="7">
    <location>
        <begin position="527"/>
        <end position="550"/>
    </location>
</feature>
<evidence type="ECO:0000256" key="7">
    <source>
        <dbReference type="SAM" id="MobiDB-lite"/>
    </source>
</evidence>
<evidence type="ECO:0000256" key="5">
    <source>
        <dbReference type="ARBA" id="ARBA00023212"/>
    </source>
</evidence>
<gene>
    <name evidence="9" type="ORF">CTAYLR_006046</name>
</gene>
<organism evidence="9 10">
    <name type="scientific">Chrysophaeum taylorii</name>
    <dbReference type="NCBI Taxonomy" id="2483200"/>
    <lineage>
        <taxon>Eukaryota</taxon>
        <taxon>Sar</taxon>
        <taxon>Stramenopiles</taxon>
        <taxon>Ochrophyta</taxon>
        <taxon>Pelagophyceae</taxon>
        <taxon>Pelagomonadales</taxon>
        <taxon>Pelagomonadaceae</taxon>
        <taxon>Chrysophaeum</taxon>
    </lineage>
</organism>
<evidence type="ECO:0000256" key="4">
    <source>
        <dbReference type="ARBA" id="ARBA00022737"/>
    </source>
</evidence>
<evidence type="ECO:0000256" key="2">
    <source>
        <dbReference type="ARBA" id="ARBA00004245"/>
    </source>
</evidence>